<keyword evidence="7" id="KW-0067">ATP-binding</keyword>
<dbReference type="InterPro" id="IPR003960">
    <property type="entry name" value="ATPase_AAA_CS"/>
</dbReference>
<dbReference type="GO" id="GO:0005829">
    <property type="term" value="C:cytosol"/>
    <property type="evidence" value="ECO:0007669"/>
    <property type="project" value="TreeGrafter"/>
</dbReference>
<dbReference type="PANTHER" id="PTHR23077">
    <property type="entry name" value="AAA-FAMILY ATPASE"/>
    <property type="match status" value="1"/>
</dbReference>
<dbReference type="eggNOG" id="KOG0735">
    <property type="taxonomic scope" value="Eukaryota"/>
</dbReference>
<dbReference type="FunCoup" id="G0VIJ3">
    <property type="interactions" value="229"/>
</dbReference>
<proteinExistence type="inferred from homology"/>
<evidence type="ECO:0000256" key="5">
    <source>
        <dbReference type="ARBA" id="ARBA00022741"/>
    </source>
</evidence>
<sequence>MNQLQFHGLKVEYSNSIKGNFIRLPERICQTLDSTPYPIQDFDICIKTPKHTFHLGWDGFTSQKSDQVVMIHPLIGSIYGINNNARVNISISRCDKDSYVSEVHVEPVTSDDWEVIESNSEILQDEILHQTRIVSTGNIIICYVGNIIVKLLVKQILPKTLKTGRIVDGSLIIVEPKENKIRRKEVLNVNETSGKPEVLQQMMLRSVAWKLDDGQTDPMTVWIHPSKIKSQFAFISIIDNLLELGKDDKNEKERESQQIFPAERIAVNVKAIRPGVRRPTTALIPSSMVWNTLCTKPVNGIKIKVEFVSHIIESPIDLKVNLRKVKFKNDKNPIGETLSTMKEMEAATDDQEQLMDYLKGSIITNGMIILKQGIQIELSSKSFPSVSAFNLVGNPLTKESWTILEDEPRECILSRNIVTNLIENKRKAVALNEIIKEIILFAVNPITSSKGILIEGHPGSGKTTLLSEVSKILSSYPNMIHVRYVNFETATELLSFDKAKKLFNEWLSLLYWYSPAVLILDNAEFILNGSVSEQPGAPPNTSNSNSAKLTSVLIDLIEKVSQKRPQIKIIFSSKSRDALNKKLFDTHIISKVWTLKSPDREKRLRLLESYFQEKSSVNSMKLHPDLTFSDMALETEGYSPLDLERFVDKLFHELQISMMEGKNLENVIDRELFLHCHGSFTPSSLQGVKLTKDTGTRWGDIGGLKNVKRLLLETLEWPTKYAPIFAKCPLRLRSGILLYGYPGCGKTLLASAIAQQCGLNFLSVKGPEILNKYIGASEQNVRELFEKAQSVKPCILFFDEFDSIAPKRGHDSSGVTDRVVNQLLTQMDGAEGLDGVYVLAATSRPDLIDSALLRPGRLDKSILCNIPNEDERHDIICAITGHGRTSKSKLKLAPGVILQPIIKKTQGYSGADLQGLCYNAYLKAVHRLLASNTKEDNNASFTTQNDSKLIYEIINQNGELDKDGITENIIKDLEKRSEKDTVMNDANQDKPDIESEREVLITQHDLLEACIETKASISVSEYNKLNRIYNKFQVDRSGEMPSGENTEEIGSRLSLM</sequence>
<evidence type="ECO:0000256" key="7">
    <source>
        <dbReference type="ARBA" id="ARBA00022840"/>
    </source>
</evidence>
<dbReference type="InterPro" id="IPR027417">
    <property type="entry name" value="P-loop_NTPase"/>
</dbReference>
<evidence type="ECO:0000256" key="6">
    <source>
        <dbReference type="ARBA" id="ARBA00022801"/>
    </source>
</evidence>
<dbReference type="RefSeq" id="XP_003677580.1">
    <property type="nucleotide sequence ID" value="XM_003677532.1"/>
</dbReference>
<dbReference type="KEGG" id="ncs:NCAS_0G03410"/>
<dbReference type="OMA" id="LCYNAYL"/>
<dbReference type="Pfam" id="PF00004">
    <property type="entry name" value="AAA"/>
    <property type="match status" value="2"/>
</dbReference>
<gene>
    <name evidence="15" type="primary">NCAS0G03410</name>
    <name evidence="15" type="ordered locus">NCAS_0G03410</name>
</gene>
<dbReference type="EMBL" id="HE576758">
    <property type="protein sequence ID" value="CCC71228.1"/>
    <property type="molecule type" value="Genomic_DNA"/>
</dbReference>
<feature type="domain" description="AAA+ ATPase" evidence="14">
    <location>
        <begin position="448"/>
        <end position="599"/>
    </location>
</feature>
<keyword evidence="6" id="KW-0378">Hydrolase</keyword>
<dbReference type="PROSITE" id="PS00674">
    <property type="entry name" value="AAA"/>
    <property type="match status" value="1"/>
</dbReference>
<dbReference type="AlphaFoldDB" id="G0VIJ3"/>
<evidence type="ECO:0000313" key="15">
    <source>
        <dbReference type="EMBL" id="CCC71228.1"/>
    </source>
</evidence>
<keyword evidence="5" id="KW-0547">Nucleotide-binding</keyword>
<dbReference type="GO" id="GO:0005778">
    <property type="term" value="C:peroxisomal membrane"/>
    <property type="evidence" value="ECO:0007669"/>
    <property type="project" value="EnsemblFungi"/>
</dbReference>
<dbReference type="Pfam" id="PF09262">
    <property type="entry name" value="PEX-1N"/>
    <property type="match status" value="1"/>
</dbReference>
<evidence type="ECO:0000256" key="11">
    <source>
        <dbReference type="ARBA" id="ARBA00034532"/>
    </source>
</evidence>
<evidence type="ECO:0000256" key="2">
    <source>
        <dbReference type="ARBA" id="ARBA00006914"/>
    </source>
</evidence>
<dbReference type="CDD" id="cd19526">
    <property type="entry name" value="RecA-like_PEX1_r2"/>
    <property type="match status" value="1"/>
</dbReference>
<dbReference type="InParanoid" id="G0VIJ3"/>
<dbReference type="Proteomes" id="UP000001640">
    <property type="component" value="Chromosome 7"/>
</dbReference>
<reference key="2">
    <citation type="submission" date="2011-08" db="EMBL/GenBank/DDBJ databases">
        <title>Genome sequence of Naumovozyma castellii.</title>
        <authorList>
            <person name="Gordon J.L."/>
            <person name="Armisen D."/>
            <person name="Proux-Wera E."/>
            <person name="OhEigeartaigh S.S."/>
            <person name="Byrne K.P."/>
            <person name="Wolfe K.H."/>
        </authorList>
    </citation>
    <scope>NUCLEOTIDE SEQUENCE</scope>
    <source>
        <strain>Type strain:CBS 4309</strain>
    </source>
</reference>
<dbReference type="InterPro" id="IPR029067">
    <property type="entry name" value="CDC48_domain_2-like_sf"/>
</dbReference>
<dbReference type="InterPro" id="IPR015342">
    <property type="entry name" value="PEX1-N_C-lobe"/>
</dbReference>
<comment type="subcellular location">
    <subcellularLocation>
        <location evidence="1">Membrane</location>
    </subcellularLocation>
</comment>
<evidence type="ECO:0000256" key="4">
    <source>
        <dbReference type="ARBA" id="ARBA00022593"/>
    </source>
</evidence>
<keyword evidence="9" id="KW-0472">Membrane</keyword>
<dbReference type="PANTHER" id="PTHR23077:SF12">
    <property type="entry name" value="PEROXISOMAL ATPASE PEX1"/>
    <property type="match status" value="1"/>
</dbReference>
<dbReference type="Gene3D" id="3.10.330.10">
    <property type="match status" value="1"/>
</dbReference>
<keyword evidence="3" id="KW-0813">Transport</keyword>
<comment type="catalytic activity">
    <reaction evidence="12">
        <text>ATP + H2O = ADP + phosphate + H(+)</text>
        <dbReference type="Rhea" id="RHEA:13065"/>
        <dbReference type="ChEBI" id="CHEBI:15377"/>
        <dbReference type="ChEBI" id="CHEBI:15378"/>
        <dbReference type="ChEBI" id="CHEBI:30616"/>
        <dbReference type="ChEBI" id="CHEBI:43474"/>
        <dbReference type="ChEBI" id="CHEBI:456216"/>
    </reaction>
    <physiologicalReaction direction="left-to-right" evidence="12">
        <dbReference type="Rhea" id="RHEA:13066"/>
    </physiologicalReaction>
</comment>
<dbReference type="InterPro" id="IPR003959">
    <property type="entry name" value="ATPase_AAA_core"/>
</dbReference>
<dbReference type="GO" id="GO:0016562">
    <property type="term" value="P:protein import into peroxisome matrix, receptor recycling"/>
    <property type="evidence" value="ECO:0007669"/>
    <property type="project" value="EnsemblFungi"/>
</dbReference>
<evidence type="ECO:0000313" key="16">
    <source>
        <dbReference type="Proteomes" id="UP000001640"/>
    </source>
</evidence>
<keyword evidence="4" id="KW-0962">Peroxisome biogenesis</keyword>
<dbReference type="InterPro" id="IPR050168">
    <property type="entry name" value="AAA_ATPase_domain"/>
</dbReference>
<feature type="domain" description="AAA+ ATPase" evidence="14">
    <location>
        <begin position="732"/>
        <end position="868"/>
    </location>
</feature>
<dbReference type="SUPFAM" id="SSF54585">
    <property type="entry name" value="Cdc48 domain 2-like"/>
    <property type="match status" value="1"/>
</dbReference>
<keyword evidence="8" id="KW-0653">Protein transport</keyword>
<accession>G0VIJ3</accession>
<dbReference type="GO" id="GO:1904949">
    <property type="term" value="C:ATPase complex"/>
    <property type="evidence" value="ECO:0007669"/>
    <property type="project" value="EnsemblFungi"/>
</dbReference>
<dbReference type="Gene3D" id="3.40.50.300">
    <property type="entry name" value="P-loop containing nucleotide triphosphate hydrolases"/>
    <property type="match status" value="2"/>
</dbReference>
<evidence type="ECO:0000256" key="8">
    <source>
        <dbReference type="ARBA" id="ARBA00022927"/>
    </source>
</evidence>
<dbReference type="OrthoDB" id="2187at2759"/>
<evidence type="ECO:0000256" key="1">
    <source>
        <dbReference type="ARBA" id="ARBA00004370"/>
    </source>
</evidence>
<name>G0VIJ3_NAUCA</name>
<evidence type="ECO:0000256" key="12">
    <source>
        <dbReference type="ARBA" id="ARBA00048778"/>
    </source>
</evidence>
<evidence type="ECO:0000259" key="14">
    <source>
        <dbReference type="SMART" id="SM00382"/>
    </source>
</evidence>
<organism evidence="15 16">
    <name type="scientific">Naumovozyma castellii</name>
    <name type="common">Yeast</name>
    <name type="synonym">Saccharomyces castellii</name>
    <dbReference type="NCBI Taxonomy" id="27288"/>
    <lineage>
        <taxon>Eukaryota</taxon>
        <taxon>Fungi</taxon>
        <taxon>Dikarya</taxon>
        <taxon>Ascomycota</taxon>
        <taxon>Saccharomycotina</taxon>
        <taxon>Saccharomycetes</taxon>
        <taxon>Saccharomycetales</taxon>
        <taxon>Saccharomycetaceae</taxon>
        <taxon>Naumovozyma</taxon>
    </lineage>
</organism>
<protein>
    <recommendedName>
        <fullName evidence="11">Peroxisomal ATPase PEX1</fullName>
    </recommendedName>
    <alternativeName>
        <fullName evidence="10">Peroxin-1</fullName>
    </alternativeName>
</protein>
<dbReference type="InterPro" id="IPR041569">
    <property type="entry name" value="AAA_lid_3"/>
</dbReference>
<feature type="region of interest" description="Disordered" evidence="13">
    <location>
        <begin position="1036"/>
        <end position="1056"/>
    </location>
</feature>
<dbReference type="Gene3D" id="1.10.8.60">
    <property type="match status" value="1"/>
</dbReference>
<dbReference type="HOGENOM" id="CLU_000688_1_1_1"/>
<dbReference type="STRING" id="1064592.G0VIJ3"/>
<dbReference type="Pfam" id="PF17862">
    <property type="entry name" value="AAA_lid_3"/>
    <property type="match status" value="1"/>
</dbReference>
<evidence type="ECO:0000256" key="9">
    <source>
        <dbReference type="ARBA" id="ARBA00023136"/>
    </source>
</evidence>
<dbReference type="InterPro" id="IPR003593">
    <property type="entry name" value="AAA+_ATPase"/>
</dbReference>
<dbReference type="SUPFAM" id="SSF52540">
    <property type="entry name" value="P-loop containing nucleoside triphosphate hydrolases"/>
    <property type="match status" value="2"/>
</dbReference>
<dbReference type="GeneID" id="96904893"/>
<dbReference type="GO" id="GO:0043335">
    <property type="term" value="P:protein unfolding"/>
    <property type="evidence" value="ECO:0007669"/>
    <property type="project" value="EnsemblFungi"/>
</dbReference>
<keyword evidence="16" id="KW-1185">Reference proteome</keyword>
<dbReference type="GO" id="GO:0140318">
    <property type="term" value="F:protein transporter activity"/>
    <property type="evidence" value="ECO:0007669"/>
    <property type="project" value="EnsemblFungi"/>
</dbReference>
<dbReference type="GO" id="GO:0016887">
    <property type="term" value="F:ATP hydrolysis activity"/>
    <property type="evidence" value="ECO:0007669"/>
    <property type="project" value="EnsemblFungi"/>
</dbReference>
<reference evidence="15 16" key="1">
    <citation type="journal article" date="2011" name="Proc. Natl. Acad. Sci. U.S.A.">
        <title>Evolutionary erosion of yeast sex chromosomes by mating-type switching accidents.</title>
        <authorList>
            <person name="Gordon J.L."/>
            <person name="Armisen D."/>
            <person name="Proux-Wera E."/>
            <person name="Oheigeartaigh S.S."/>
            <person name="Byrne K.P."/>
            <person name="Wolfe K.H."/>
        </authorList>
    </citation>
    <scope>NUCLEOTIDE SEQUENCE [LARGE SCALE GENOMIC DNA]</scope>
    <source>
        <strain evidence="16">ATCC 76901 / BCRC 22586 / CBS 4309 / NBRC 1992 / NRRL Y-12630</strain>
    </source>
</reference>
<evidence type="ECO:0000256" key="13">
    <source>
        <dbReference type="SAM" id="MobiDB-lite"/>
    </source>
</evidence>
<dbReference type="SMART" id="SM00382">
    <property type="entry name" value="AAA"/>
    <property type="match status" value="2"/>
</dbReference>
<dbReference type="FunFam" id="3.40.50.300:FF:000149">
    <property type="entry name" value="Nuclear valosin-containing protein-like"/>
    <property type="match status" value="1"/>
</dbReference>
<dbReference type="GO" id="GO:0005524">
    <property type="term" value="F:ATP binding"/>
    <property type="evidence" value="ECO:0007669"/>
    <property type="project" value="UniProtKB-KW"/>
</dbReference>
<evidence type="ECO:0000256" key="10">
    <source>
        <dbReference type="ARBA" id="ARBA00032509"/>
    </source>
</evidence>
<evidence type="ECO:0000256" key="3">
    <source>
        <dbReference type="ARBA" id="ARBA00022448"/>
    </source>
</evidence>
<comment type="similarity">
    <text evidence="2">Belongs to the AAA ATPase family.</text>
</comment>